<evidence type="ECO:0000313" key="3">
    <source>
        <dbReference type="EMBL" id="SAI54246.1"/>
    </source>
</evidence>
<sequence length="323" mass="33857">MQHIHAWRGALASIALGLAMSGPVLAQKAFPDKPVQLVIPFAPGDTDQMLRPVTERMGQYLGHPIVMNYKPGAGGGIGAAFTASAPPDGYTIVGSSPGSLVVVPLANKEMKYTTDSFAPVAGISLGGMMIVAPGKSKYKTLADVVADAKARPDGIAYGTSGALGISHLLGETFAHEARIKLRHIPFQGSTPAVTALLGGHTDIAVSAVGPAQAHIQSGGLRPLAVFSDKRLAVYPDVPTVRELGYDVGSPTIYGVVAPKDTPPEVVDKLYQAVRKVVAEHGDEVTKTLGTIGAETRVLGPKEYGQYLQEQRALFSKAIGYIRE</sequence>
<dbReference type="Pfam" id="PF03401">
    <property type="entry name" value="TctC"/>
    <property type="match status" value="1"/>
</dbReference>
<dbReference type="Gene3D" id="3.40.190.150">
    <property type="entry name" value="Bordetella uptake gene, domain 1"/>
    <property type="match status" value="1"/>
</dbReference>
<dbReference type="SUPFAM" id="SSF53850">
    <property type="entry name" value="Periplasmic binding protein-like II"/>
    <property type="match status" value="1"/>
</dbReference>
<keyword evidence="2" id="KW-0732">Signal</keyword>
<evidence type="ECO:0000256" key="1">
    <source>
        <dbReference type="ARBA" id="ARBA00006987"/>
    </source>
</evidence>
<dbReference type="Gene3D" id="3.40.190.10">
    <property type="entry name" value="Periplasmic binding protein-like II"/>
    <property type="match status" value="1"/>
</dbReference>
<dbReference type="InterPro" id="IPR005064">
    <property type="entry name" value="BUG"/>
</dbReference>
<comment type="similarity">
    <text evidence="1">Belongs to the UPF0065 (bug) family.</text>
</comment>
<dbReference type="InterPro" id="IPR042100">
    <property type="entry name" value="Bug_dom1"/>
</dbReference>
<dbReference type="AlphaFoldDB" id="A0A157R8N1"/>
<evidence type="ECO:0000256" key="2">
    <source>
        <dbReference type="SAM" id="SignalP"/>
    </source>
</evidence>
<feature type="chain" id="PRO_5007615582" evidence="2">
    <location>
        <begin position="27"/>
        <end position="323"/>
    </location>
</feature>
<dbReference type="CDD" id="cd07012">
    <property type="entry name" value="PBP2_Bug_TTT"/>
    <property type="match status" value="1"/>
</dbReference>
<dbReference type="RefSeq" id="WP_066419448.1">
    <property type="nucleotide sequence ID" value="NZ_FKBS01000029.1"/>
</dbReference>
<evidence type="ECO:0000313" key="4">
    <source>
        <dbReference type="Proteomes" id="UP000077037"/>
    </source>
</evidence>
<accession>A0A157R8N1</accession>
<dbReference type="PANTHER" id="PTHR42928:SF5">
    <property type="entry name" value="BLR1237 PROTEIN"/>
    <property type="match status" value="1"/>
</dbReference>
<proteinExistence type="inferred from homology"/>
<protein>
    <submittedName>
        <fullName evidence="3">Putattive exported protein</fullName>
    </submittedName>
</protein>
<organism evidence="3 4">
    <name type="scientific">Bordetella ansorpii</name>
    <dbReference type="NCBI Taxonomy" id="288768"/>
    <lineage>
        <taxon>Bacteria</taxon>
        <taxon>Pseudomonadati</taxon>
        <taxon>Pseudomonadota</taxon>
        <taxon>Betaproteobacteria</taxon>
        <taxon>Burkholderiales</taxon>
        <taxon>Alcaligenaceae</taxon>
        <taxon>Bordetella</taxon>
    </lineage>
</organism>
<name>A0A157R8N1_9BORD</name>
<dbReference type="PANTHER" id="PTHR42928">
    <property type="entry name" value="TRICARBOXYLATE-BINDING PROTEIN"/>
    <property type="match status" value="1"/>
</dbReference>
<reference evidence="3 4" key="1">
    <citation type="submission" date="2016-03" db="EMBL/GenBank/DDBJ databases">
        <authorList>
            <consortium name="Pathogen Informatics"/>
        </authorList>
    </citation>
    <scope>NUCLEOTIDE SEQUENCE [LARGE SCALE GENOMIC DNA]</scope>
    <source>
        <strain evidence="3 4">NCTC13364</strain>
    </source>
</reference>
<dbReference type="PIRSF" id="PIRSF017082">
    <property type="entry name" value="YflP"/>
    <property type="match status" value="1"/>
</dbReference>
<dbReference type="Proteomes" id="UP000077037">
    <property type="component" value="Unassembled WGS sequence"/>
</dbReference>
<feature type="signal peptide" evidence="2">
    <location>
        <begin position="1"/>
        <end position="26"/>
    </location>
</feature>
<dbReference type="OrthoDB" id="8650200at2"/>
<gene>
    <name evidence="3" type="ORF">SAMEA1982600_04447</name>
</gene>
<dbReference type="EMBL" id="FKBS01000029">
    <property type="protein sequence ID" value="SAI54246.1"/>
    <property type="molecule type" value="Genomic_DNA"/>
</dbReference>